<dbReference type="STRING" id="1150626.PHAMO_80006"/>
<dbReference type="AlphaFoldDB" id="H8FYE9"/>
<proteinExistence type="predicted"/>
<comment type="caution">
    <text evidence="2">The sequence shown here is derived from an EMBL/GenBank/DDBJ whole genome shotgun (WGS) entry which is preliminary data.</text>
</comment>
<accession>H8FYE9</accession>
<evidence type="ECO:0000313" key="2">
    <source>
        <dbReference type="EMBL" id="CCG43387.1"/>
    </source>
</evidence>
<dbReference type="RefSeq" id="WP_002731255.1">
    <property type="nucleotide sequence ID" value="NZ_CAHP01000060.1"/>
</dbReference>
<name>H8FYE9_MAGML</name>
<organism evidence="2 3">
    <name type="scientific">Magnetospirillum molischianum DSM 120</name>
    <dbReference type="NCBI Taxonomy" id="1150626"/>
    <lineage>
        <taxon>Bacteria</taxon>
        <taxon>Pseudomonadati</taxon>
        <taxon>Pseudomonadota</taxon>
        <taxon>Alphaproteobacteria</taxon>
        <taxon>Rhodospirillales</taxon>
        <taxon>Rhodospirillaceae</taxon>
        <taxon>Magnetospirillum</taxon>
    </lineage>
</organism>
<dbReference type="Proteomes" id="UP000004169">
    <property type="component" value="Unassembled WGS sequence"/>
</dbReference>
<dbReference type="EMBL" id="CAHP01000060">
    <property type="protein sequence ID" value="CCG43215.1"/>
    <property type="molecule type" value="Genomic_DNA"/>
</dbReference>
<protein>
    <submittedName>
        <fullName evidence="2">Uncharacterized protein</fullName>
    </submittedName>
</protein>
<evidence type="ECO:0000313" key="1">
    <source>
        <dbReference type="EMBL" id="CCG43215.1"/>
    </source>
</evidence>
<evidence type="ECO:0000313" key="3">
    <source>
        <dbReference type="Proteomes" id="UP000004169"/>
    </source>
</evidence>
<keyword evidence="3" id="KW-1185">Reference proteome</keyword>
<sequence length="116" mass="13398">MKSIFDEQGHRRFIDKSEDLAAWTDDELRKGIADYQAIIDRVDDSEYSGVAEGDCCADSRDILLHELKRRVVEIVPTDGEIRGRTGRVISIDEFVDPPLNRHARRQVKSKRYRGPR</sequence>
<reference evidence="2 3" key="1">
    <citation type="journal article" date="2012" name="J. Bacteriol.">
        <title>Draft Genome Sequence of the Purple Photosynthetic Bacterium Phaeospirillum molischianum DSM120, a Particularly Versatile Bacterium.</title>
        <authorList>
            <person name="Duquesne K."/>
            <person name="Prima V."/>
            <person name="Ji B."/>
            <person name="Rouy Z."/>
            <person name="Medigue C."/>
            <person name="Talla E."/>
            <person name="Sturgis J.N."/>
        </authorList>
    </citation>
    <scope>NUCLEOTIDE SEQUENCE [LARGE SCALE GENOMIC DNA]</scope>
    <source>
        <strain evidence="2">DSM 120</strain>
        <strain evidence="3">DSM120</strain>
    </source>
</reference>
<gene>
    <name evidence="1" type="ORF">PHAMO_80006</name>
    <name evidence="2" type="ORF">PHAMO_80178</name>
</gene>
<dbReference type="EMBL" id="CAHP01000060">
    <property type="protein sequence ID" value="CCG43387.1"/>
    <property type="molecule type" value="Genomic_DNA"/>
</dbReference>